<evidence type="ECO:0000256" key="12">
    <source>
        <dbReference type="ARBA" id="ARBA00033407"/>
    </source>
</evidence>
<comment type="caution">
    <text evidence="15">The sequence shown here is derived from an EMBL/GenBank/DDBJ whole genome shotgun (WGS) entry which is preliminary data.</text>
</comment>
<evidence type="ECO:0000256" key="6">
    <source>
        <dbReference type="ARBA" id="ARBA00013449"/>
    </source>
</evidence>
<dbReference type="PANTHER" id="PTHR28037:SF1">
    <property type="entry name" value="ALCOHOL O-ACETYLTRANSFERASE 1-RELATED"/>
    <property type="match status" value="1"/>
</dbReference>
<evidence type="ECO:0000256" key="13">
    <source>
        <dbReference type="SAM" id="MobiDB-lite"/>
    </source>
</evidence>
<dbReference type="Pfam" id="PF16911">
    <property type="entry name" value="PapA_C"/>
    <property type="match status" value="1"/>
</dbReference>
<keyword evidence="8" id="KW-0808">Transferase</keyword>
<keyword evidence="9" id="KW-0012">Acyltransferase</keyword>
<reference evidence="15 16" key="1">
    <citation type="submission" date="2018-02" db="EMBL/GenBank/DDBJ databases">
        <title>8 Nocardia nova and 1 Nocardia cyriacigeorgica strain used for evolution to TMP-SMX.</title>
        <authorList>
            <person name="Mehta H."/>
            <person name="Weng J."/>
            <person name="Shamoo Y."/>
        </authorList>
    </citation>
    <scope>NUCLEOTIDE SEQUENCE [LARGE SCALE GENOMIC DNA]</scope>
    <source>
        <strain evidence="15 16">MDA3139</strain>
    </source>
</reference>
<protein>
    <recommendedName>
        <fullName evidence="6">Phthiocerol/phthiodiolone dimycocerosyl transferase</fullName>
        <ecNumber evidence="5">2.3.1.282</ecNumber>
    </recommendedName>
    <alternativeName>
        <fullName evidence="12">Acyltransferase PapA5</fullName>
    </alternativeName>
    <alternativeName>
        <fullName evidence="10">Phthiocerol/phthiodiolone O-acyltransferase</fullName>
    </alternativeName>
    <alternativeName>
        <fullName evidence="11">Polyketide synthase-associated protein A5</fullName>
    </alternativeName>
</protein>
<dbReference type="AlphaFoldDB" id="A0A2S6AW30"/>
<evidence type="ECO:0000256" key="1">
    <source>
        <dbReference type="ARBA" id="ARBA00000026"/>
    </source>
</evidence>
<evidence type="ECO:0000259" key="14">
    <source>
        <dbReference type="Pfam" id="PF16911"/>
    </source>
</evidence>
<feature type="compositionally biased region" description="Pro residues" evidence="13">
    <location>
        <begin position="178"/>
        <end position="189"/>
    </location>
</feature>
<dbReference type="GO" id="GO:0016746">
    <property type="term" value="F:acyltransferase activity"/>
    <property type="evidence" value="ECO:0007669"/>
    <property type="project" value="UniProtKB-KW"/>
</dbReference>
<dbReference type="InterPro" id="IPR052058">
    <property type="entry name" value="Alcohol_O-acetyltransferase"/>
</dbReference>
<sequence>MEFETWEDGVGETRPLGEREQLLNHLHARRGLITMQVLHVRGRIDPALVRRALAWLQTQHPILRAHVRYGKIVWRPLPPFAYRRRWFDTEGTTEIPLTVLDDTDPEAWRAVLATDMRTPIPNGKHPRLRITLVRQLPDADLNHIVMCADHATLDAQSANMLARRLLEFLADPAMAQSNPPPVTALPPPIEAGLPDESGRDSKSGRGAENTYTPAIRLPKQAVRDPKKQTRVLERHLGPVETATLADAIKANRTTLHGAVTAAFLIAVRERYGLEVMTVLTTVDLRRLSTVALPSETYGCYVDILRSEHPITDDFWAIARDVSFKLIATLAKHRESASIMGFPDWEVFRHEAIPTLRNHRRVDGLAVTTAGESGLRSSYGAYTLEDTTRSVSLDTFGPSLFVIANERLGGLDLSVCYTAMAMSDNEVRWLTDTAVGRLERTG</sequence>
<dbReference type="Proteomes" id="UP000239874">
    <property type="component" value="Unassembled WGS sequence"/>
</dbReference>
<evidence type="ECO:0000256" key="4">
    <source>
        <dbReference type="ARBA" id="ARBA00006558"/>
    </source>
</evidence>
<dbReference type="SUPFAM" id="SSF52777">
    <property type="entry name" value="CoA-dependent acyltransferases"/>
    <property type="match status" value="2"/>
</dbReference>
<dbReference type="OrthoDB" id="4500207at2"/>
<evidence type="ECO:0000256" key="5">
    <source>
        <dbReference type="ARBA" id="ARBA00012866"/>
    </source>
</evidence>
<dbReference type="EMBL" id="PSZC01000002">
    <property type="protein sequence ID" value="PPJ39462.1"/>
    <property type="molecule type" value="Genomic_DNA"/>
</dbReference>
<dbReference type="InterPro" id="IPR031641">
    <property type="entry name" value="PapA_C"/>
</dbReference>
<feature type="compositionally biased region" description="Basic and acidic residues" evidence="13">
    <location>
        <begin position="196"/>
        <end position="205"/>
    </location>
</feature>
<dbReference type="RefSeq" id="WP_104374413.1">
    <property type="nucleotide sequence ID" value="NZ_PSZC01000002.1"/>
</dbReference>
<comment type="catalytic activity">
    <reaction evidence="1">
        <text>2 a mycocerosyl-[mycocerosic acid synthase] + a phthiocerol = a dimycocerosyl phthiocerol + 2 holo-[mycocerosic acid synthase].</text>
        <dbReference type="EC" id="2.3.1.282"/>
    </reaction>
</comment>
<evidence type="ECO:0000256" key="7">
    <source>
        <dbReference type="ARBA" id="ARBA00022516"/>
    </source>
</evidence>
<evidence type="ECO:0000256" key="11">
    <source>
        <dbReference type="ARBA" id="ARBA00032317"/>
    </source>
</evidence>
<evidence type="ECO:0000256" key="3">
    <source>
        <dbReference type="ARBA" id="ARBA00001907"/>
    </source>
</evidence>
<dbReference type="EC" id="2.3.1.282" evidence="5"/>
<keyword evidence="7" id="KW-0443">Lipid metabolism</keyword>
<feature type="domain" description="Phthiocerol/phthiodiolone dimycocerosyl transferase C-terminal" evidence="14">
    <location>
        <begin position="235"/>
        <end position="343"/>
    </location>
</feature>
<evidence type="ECO:0000313" key="15">
    <source>
        <dbReference type="EMBL" id="PPJ39462.1"/>
    </source>
</evidence>
<comment type="similarity">
    <text evidence="4">Belongs to the acyltransferase PapA5 family.</text>
</comment>
<keyword evidence="7" id="KW-0444">Lipid biosynthesis</keyword>
<evidence type="ECO:0000256" key="2">
    <source>
        <dbReference type="ARBA" id="ARBA00000625"/>
    </source>
</evidence>
<dbReference type="Gene3D" id="3.30.559.10">
    <property type="entry name" value="Chloramphenicol acetyltransferase-like domain"/>
    <property type="match status" value="1"/>
</dbReference>
<comment type="catalytic activity">
    <reaction evidence="2">
        <text>2 a mycocerosyl-[mycocerosic acid synthase] + a phenolphthiocerol = a dimycocerosyl phenolphthiocerol + 2 holo-[mycocerosic acid synthase].</text>
        <dbReference type="EC" id="2.3.1.282"/>
    </reaction>
</comment>
<feature type="region of interest" description="Disordered" evidence="13">
    <location>
        <begin position="176"/>
        <end position="214"/>
    </location>
</feature>
<comment type="catalytic activity">
    <reaction evidence="3">
        <text>2 a mycocerosyl-[mycocerosic acid synthase] + a phthiodiolone = a dimycocerosyl phthiodiolone + 2 holo-[mycocerosic acid synthase].</text>
        <dbReference type="EC" id="2.3.1.282"/>
    </reaction>
</comment>
<dbReference type="Gene3D" id="3.30.559.30">
    <property type="entry name" value="Nonribosomal peptide synthetase, condensation domain"/>
    <property type="match status" value="1"/>
</dbReference>
<evidence type="ECO:0000313" key="16">
    <source>
        <dbReference type="Proteomes" id="UP000239874"/>
    </source>
</evidence>
<name>A0A2S6AW30_9NOCA</name>
<organism evidence="15 16">
    <name type="scientific">Nocardia nova</name>
    <dbReference type="NCBI Taxonomy" id="37330"/>
    <lineage>
        <taxon>Bacteria</taxon>
        <taxon>Bacillati</taxon>
        <taxon>Actinomycetota</taxon>
        <taxon>Actinomycetes</taxon>
        <taxon>Mycobacteriales</taxon>
        <taxon>Nocardiaceae</taxon>
        <taxon>Nocardia</taxon>
    </lineage>
</organism>
<evidence type="ECO:0000256" key="9">
    <source>
        <dbReference type="ARBA" id="ARBA00023315"/>
    </source>
</evidence>
<evidence type="ECO:0000256" key="8">
    <source>
        <dbReference type="ARBA" id="ARBA00022679"/>
    </source>
</evidence>
<evidence type="ECO:0000256" key="10">
    <source>
        <dbReference type="ARBA" id="ARBA00030465"/>
    </source>
</evidence>
<accession>A0A2S6AW30</accession>
<dbReference type="InterPro" id="IPR023213">
    <property type="entry name" value="CAT-like_dom_sf"/>
</dbReference>
<dbReference type="PANTHER" id="PTHR28037">
    <property type="entry name" value="ALCOHOL O-ACETYLTRANSFERASE 1-RELATED"/>
    <property type="match status" value="1"/>
</dbReference>
<gene>
    <name evidence="15" type="ORF">C5E45_04855</name>
</gene>
<proteinExistence type="inferred from homology"/>